<dbReference type="EMBL" id="JYDS01000464">
    <property type="protein sequence ID" value="KRZ05431.1"/>
    <property type="molecule type" value="Genomic_DNA"/>
</dbReference>
<evidence type="ECO:0000313" key="3">
    <source>
        <dbReference type="EMBL" id="KRZ05431.1"/>
    </source>
</evidence>
<keyword evidence="2" id="KW-1133">Transmembrane helix</keyword>
<organism evidence="3 4">
    <name type="scientific">Trichinella pseudospiralis</name>
    <name type="common">Parasitic roundworm</name>
    <dbReference type="NCBI Taxonomy" id="6337"/>
    <lineage>
        <taxon>Eukaryota</taxon>
        <taxon>Metazoa</taxon>
        <taxon>Ecdysozoa</taxon>
        <taxon>Nematoda</taxon>
        <taxon>Enoplea</taxon>
        <taxon>Dorylaimia</taxon>
        <taxon>Trichinellida</taxon>
        <taxon>Trichinellidae</taxon>
        <taxon>Trichinella</taxon>
    </lineage>
</organism>
<protein>
    <submittedName>
        <fullName evidence="3">Uncharacterized protein</fullName>
    </submittedName>
</protein>
<accession>A0A0V1H487</accession>
<name>A0A0V1H487_TRIPS</name>
<evidence type="ECO:0000256" key="1">
    <source>
        <dbReference type="SAM" id="MobiDB-lite"/>
    </source>
</evidence>
<dbReference type="AlphaFoldDB" id="A0A0V1H487"/>
<keyword evidence="4" id="KW-1185">Reference proteome</keyword>
<keyword evidence="2" id="KW-0812">Transmembrane</keyword>
<feature type="compositionally biased region" description="Polar residues" evidence="1">
    <location>
        <begin position="77"/>
        <end position="94"/>
    </location>
</feature>
<keyword evidence="2" id="KW-0472">Membrane</keyword>
<gene>
    <name evidence="3" type="ORF">T4B_15195</name>
</gene>
<sequence length="372" mass="39538">MDHNRTHSSALEHHRESRPATRCNQCVCHLAPPVITKTIKQQNHAGEGNMRRLLLRSSSHRLHRVRDIAAGRFVQSSNPSTCLSSNEGPESNGSPAARHTIDRFGRSSAEQLGLLLMISSSTIVVTVLGSPGMVRGSAGTSSSSGFSSNIRCLCVGATYCRTLACYTYIADLFAQGLDLSGRTRILHNVLVGVPAAMHSDGSFRHANVIAKIAPNSMQIFALSQLPGDIGVLSARIPYYICDTDIATERCGNRELEQNVEITPSGLTAVYGFSHPRGQTTAWAIGKVARTVTCSSVLCRTSRSGNSSVLSNGDTISRFVPEPPDDVDGVTSSGVDGSLVLAPRLETGGVRGLIGVDGRVAAIVLGDGRFEVQ</sequence>
<evidence type="ECO:0000313" key="4">
    <source>
        <dbReference type="Proteomes" id="UP000054805"/>
    </source>
</evidence>
<comment type="caution">
    <text evidence="3">The sequence shown here is derived from an EMBL/GenBank/DDBJ whole genome shotgun (WGS) entry which is preliminary data.</text>
</comment>
<proteinExistence type="predicted"/>
<dbReference type="Proteomes" id="UP000054805">
    <property type="component" value="Unassembled WGS sequence"/>
</dbReference>
<reference evidence="3 4" key="1">
    <citation type="submission" date="2015-01" db="EMBL/GenBank/DDBJ databases">
        <title>Evolution of Trichinella species and genotypes.</title>
        <authorList>
            <person name="Korhonen P.K."/>
            <person name="Edoardo P."/>
            <person name="Giuseppe L.R."/>
            <person name="Gasser R.B."/>
        </authorList>
    </citation>
    <scope>NUCLEOTIDE SEQUENCE [LARGE SCALE GENOMIC DNA]</scope>
    <source>
        <strain evidence="3">ISS588</strain>
    </source>
</reference>
<feature type="transmembrane region" description="Helical" evidence="2">
    <location>
        <begin position="112"/>
        <end position="134"/>
    </location>
</feature>
<feature type="region of interest" description="Disordered" evidence="1">
    <location>
        <begin position="77"/>
        <end position="99"/>
    </location>
</feature>
<evidence type="ECO:0000256" key="2">
    <source>
        <dbReference type="SAM" id="Phobius"/>
    </source>
</evidence>